<reference evidence="5 6" key="1">
    <citation type="submission" date="2018-09" db="EMBL/GenBank/DDBJ databases">
        <title>YIM 75000 draft genome.</title>
        <authorList>
            <person name="Tang S."/>
            <person name="Feng Y."/>
        </authorList>
    </citation>
    <scope>NUCLEOTIDE SEQUENCE [LARGE SCALE GENOMIC DNA]</scope>
    <source>
        <strain evidence="5 6">YIM 75000</strain>
    </source>
</reference>
<dbReference type="PRINTS" id="PR01438">
    <property type="entry name" value="UNVRSLSTRESS"/>
</dbReference>
<dbReference type="InterPro" id="IPR014729">
    <property type="entry name" value="Rossmann-like_a/b/a_fold"/>
</dbReference>
<evidence type="ECO:0000256" key="2">
    <source>
        <dbReference type="ARBA" id="ARBA00022741"/>
    </source>
</evidence>
<dbReference type="PANTHER" id="PTHR46268">
    <property type="entry name" value="STRESS RESPONSE PROTEIN NHAX"/>
    <property type="match status" value="1"/>
</dbReference>
<keyword evidence="6" id="KW-1185">Reference proteome</keyword>
<dbReference type="AlphaFoldDB" id="A0A3A3ZKP0"/>
<comment type="caution">
    <text evidence="5">The sequence shown here is derived from an EMBL/GenBank/DDBJ whole genome shotgun (WGS) entry which is preliminary data.</text>
</comment>
<dbReference type="Pfam" id="PF00582">
    <property type="entry name" value="Usp"/>
    <property type="match status" value="2"/>
</dbReference>
<evidence type="ECO:0000313" key="5">
    <source>
        <dbReference type="EMBL" id="RJK96440.1"/>
    </source>
</evidence>
<feature type="domain" description="UspA" evidence="4">
    <location>
        <begin position="2"/>
        <end position="135"/>
    </location>
</feature>
<name>A0A3A3ZKP0_9ACTN</name>
<evidence type="ECO:0000256" key="1">
    <source>
        <dbReference type="ARBA" id="ARBA00008791"/>
    </source>
</evidence>
<comment type="similarity">
    <text evidence="1">Belongs to the universal stress protein A family.</text>
</comment>
<dbReference type="InterPro" id="IPR006015">
    <property type="entry name" value="Universal_stress_UspA"/>
</dbReference>
<dbReference type="InterPro" id="IPR006016">
    <property type="entry name" value="UspA"/>
</dbReference>
<dbReference type="PANTHER" id="PTHR46268:SF27">
    <property type="entry name" value="UNIVERSAL STRESS PROTEIN RV2623"/>
    <property type="match status" value="1"/>
</dbReference>
<dbReference type="EMBL" id="QZEZ01000003">
    <property type="protein sequence ID" value="RJK96440.1"/>
    <property type="molecule type" value="Genomic_DNA"/>
</dbReference>
<keyword evidence="3" id="KW-0067">ATP-binding</keyword>
<dbReference type="OrthoDB" id="5242641at2"/>
<evidence type="ECO:0000313" key="6">
    <source>
        <dbReference type="Proteomes" id="UP000265614"/>
    </source>
</evidence>
<accession>A0A3A3ZKP0</accession>
<dbReference type="SUPFAM" id="SSF52402">
    <property type="entry name" value="Adenine nucleotide alpha hydrolases-like"/>
    <property type="match status" value="2"/>
</dbReference>
<evidence type="ECO:0000259" key="4">
    <source>
        <dbReference type="Pfam" id="PF00582"/>
    </source>
</evidence>
<dbReference type="Gene3D" id="3.40.50.620">
    <property type="entry name" value="HUPs"/>
    <property type="match status" value="2"/>
</dbReference>
<gene>
    <name evidence="5" type="ORF">D5H78_09460</name>
</gene>
<proteinExistence type="inferred from homology"/>
<protein>
    <submittedName>
        <fullName evidence="5">Universal stress protein</fullName>
    </submittedName>
</protein>
<evidence type="ECO:0000256" key="3">
    <source>
        <dbReference type="ARBA" id="ARBA00022840"/>
    </source>
</evidence>
<dbReference type="RefSeq" id="WP_119950181.1">
    <property type="nucleotide sequence ID" value="NZ_QZEZ01000003.1"/>
</dbReference>
<dbReference type="CDD" id="cd00293">
    <property type="entry name" value="USP-like"/>
    <property type="match status" value="1"/>
</dbReference>
<organism evidence="5 6">
    <name type="scientific">Vallicoccus soli</name>
    <dbReference type="NCBI Taxonomy" id="2339232"/>
    <lineage>
        <taxon>Bacteria</taxon>
        <taxon>Bacillati</taxon>
        <taxon>Actinomycetota</taxon>
        <taxon>Actinomycetes</taxon>
        <taxon>Motilibacterales</taxon>
        <taxon>Vallicoccaceae</taxon>
        <taxon>Vallicoccus</taxon>
    </lineage>
</organism>
<dbReference type="Proteomes" id="UP000265614">
    <property type="component" value="Unassembled WGS sequence"/>
</dbReference>
<dbReference type="GO" id="GO:0005524">
    <property type="term" value="F:ATP binding"/>
    <property type="evidence" value="ECO:0007669"/>
    <property type="project" value="UniProtKB-KW"/>
</dbReference>
<keyword evidence="2" id="KW-0547">Nucleotide-binding</keyword>
<sequence>MTLLVGVTHDERCAAVVHLAAQLARSAGEDLLLVAVVPTSWPPGPGRVDAEFRRHLAASADAALGRARTLLPDDVPARLVVHHARSAAAGLLEVAEGESTALVVLGSSAAGPLGRVALGSVADRLLHSSPVPVALATRGYRGEERVRRVTAAYGATAGGDDLVVAAAGVAARVGAPLRVASFAVHGPTIVTAGAGFRAEDDVVGTWVGEVRRAQQDVLARVAGLPVVPPSVDTVVGQGADWGAALGDVPWDGGDVLVVGSSAVGPVARVFLGSRASKVVRHSPVPVVVVPRRSAVSLAERAGHPAGAS</sequence>
<feature type="domain" description="UspA" evidence="4">
    <location>
        <begin position="147"/>
        <end position="290"/>
    </location>
</feature>